<evidence type="ECO:0000313" key="2">
    <source>
        <dbReference type="EMBL" id="XDJ55415.1"/>
    </source>
</evidence>
<proteinExistence type="predicted"/>
<gene>
    <name evidence="2" type="ORF">ABRZ00_12870</name>
</gene>
<protein>
    <submittedName>
        <fullName evidence="2">KilA-N domain-containing protein</fullName>
    </submittedName>
</protein>
<dbReference type="KEGG" id="cgin:ABRZ00_12870"/>
<dbReference type="RefSeq" id="WP_368647748.1">
    <property type="nucleotide sequence ID" value="NZ_CP158257.1"/>
</dbReference>
<evidence type="ECO:0000259" key="1">
    <source>
        <dbReference type="PROSITE" id="PS51301"/>
    </source>
</evidence>
<accession>A0AB39DMY1</accession>
<organism evidence="2">
    <name type="scientific">Castellaniella ginsengisoli</name>
    <dbReference type="NCBI Taxonomy" id="546114"/>
    <lineage>
        <taxon>Bacteria</taxon>
        <taxon>Pseudomonadati</taxon>
        <taxon>Pseudomonadota</taxon>
        <taxon>Betaproteobacteria</taxon>
        <taxon>Burkholderiales</taxon>
        <taxon>Alcaligenaceae</taxon>
        <taxon>Castellaniella</taxon>
    </lineage>
</organism>
<dbReference type="PROSITE" id="PS51301">
    <property type="entry name" value="KILA_N"/>
    <property type="match status" value="1"/>
</dbReference>
<sequence>MSDLVIIADTKIRQDSKGRYSLNDLHRAAGGEQKHRPKYWLSNEQAKELVAEIEKGGIPPIVAKQGLGTFVCKELVYAYAMWISAAFHLKVIRTFDDAVNGRIDWKFQRSAAASTTKVANDILRLVRQESGKETQHFHYSNEARMINSILSGECKGLNRDSLDADQLALLAHLQERNAVLIGRGLSYQQRKDLLPQYAMDFRVSRSLRLNREPAQEAEHA</sequence>
<dbReference type="EMBL" id="CP158257">
    <property type="protein sequence ID" value="XDJ55415.1"/>
    <property type="molecule type" value="Genomic_DNA"/>
</dbReference>
<feature type="domain" description="KilA-N" evidence="1">
    <location>
        <begin position="1"/>
        <end position="98"/>
    </location>
</feature>
<dbReference type="GeneID" id="93068442"/>
<dbReference type="AlphaFoldDB" id="A0AB39DMY1"/>
<name>A0AB39DMY1_9BURK</name>
<dbReference type="SMART" id="SM01252">
    <property type="entry name" value="KilA-N"/>
    <property type="match status" value="1"/>
</dbReference>
<dbReference type="InterPro" id="IPR017880">
    <property type="entry name" value="KilA_N"/>
</dbReference>
<dbReference type="Pfam" id="PF04383">
    <property type="entry name" value="KilA-N"/>
    <property type="match status" value="1"/>
</dbReference>
<reference evidence="2" key="1">
    <citation type="submission" date="2024-05" db="EMBL/GenBank/DDBJ databases">
        <authorList>
            <person name="Luo Y.-C."/>
            <person name="Nicholds J."/>
            <person name="Mortimer T."/>
            <person name="Maboni G."/>
        </authorList>
    </citation>
    <scope>NUCLEOTIDE SEQUENCE</scope>
    <source>
        <strain evidence="2">150221</strain>
    </source>
</reference>
<dbReference type="InterPro" id="IPR018004">
    <property type="entry name" value="KilA/APSES_HTH"/>
</dbReference>